<dbReference type="STRING" id="1159017.SAMN02927930_00520"/>
<dbReference type="PANTHER" id="PTHR36698">
    <property type="entry name" value="BLL5892 PROTEIN"/>
    <property type="match status" value="1"/>
</dbReference>
<keyword evidence="4" id="KW-1185">Reference proteome</keyword>
<proteinExistence type="predicted"/>
<dbReference type="Pfam" id="PF02470">
    <property type="entry name" value="MlaD"/>
    <property type="match status" value="1"/>
</dbReference>
<dbReference type="AlphaFoldDB" id="A0A1G6AX42"/>
<evidence type="ECO:0000259" key="2">
    <source>
        <dbReference type="Pfam" id="PF02470"/>
    </source>
</evidence>
<organism evidence="3 4">
    <name type="scientific">Pseudidiomarina indica</name>
    <dbReference type="NCBI Taxonomy" id="1159017"/>
    <lineage>
        <taxon>Bacteria</taxon>
        <taxon>Pseudomonadati</taxon>
        <taxon>Pseudomonadota</taxon>
        <taxon>Gammaproteobacteria</taxon>
        <taxon>Alteromonadales</taxon>
        <taxon>Idiomarinaceae</taxon>
        <taxon>Pseudidiomarina</taxon>
    </lineage>
</organism>
<keyword evidence="1" id="KW-1133">Transmembrane helix</keyword>
<dbReference type="Proteomes" id="UP000199626">
    <property type="component" value="Unassembled WGS sequence"/>
</dbReference>
<keyword evidence="1" id="KW-0812">Transmembrane</keyword>
<dbReference type="InterPro" id="IPR003399">
    <property type="entry name" value="Mce/MlaD"/>
</dbReference>
<protein>
    <submittedName>
        <fullName evidence="3">Phospholipid/cholesterol/gamma-HCH transport system substrate-binding protein</fullName>
    </submittedName>
</protein>
<evidence type="ECO:0000313" key="3">
    <source>
        <dbReference type="EMBL" id="SDB12950.1"/>
    </source>
</evidence>
<dbReference type="PANTHER" id="PTHR36698:SF2">
    <property type="entry name" value="MCE_MLAD DOMAIN-CONTAINING PROTEIN"/>
    <property type="match status" value="1"/>
</dbReference>
<dbReference type="RefSeq" id="WP_092591463.1">
    <property type="nucleotide sequence ID" value="NZ_FMXN01000002.1"/>
</dbReference>
<evidence type="ECO:0000256" key="1">
    <source>
        <dbReference type="SAM" id="Phobius"/>
    </source>
</evidence>
<gene>
    <name evidence="3" type="ORF">SAMN02927930_00520</name>
</gene>
<feature type="transmembrane region" description="Helical" evidence="1">
    <location>
        <begin position="7"/>
        <end position="28"/>
    </location>
</feature>
<evidence type="ECO:0000313" key="4">
    <source>
        <dbReference type="Proteomes" id="UP000199626"/>
    </source>
</evidence>
<name>A0A1G6AX42_9GAMM</name>
<feature type="domain" description="Mce/MlaD" evidence="2">
    <location>
        <begin position="48"/>
        <end position="115"/>
    </location>
</feature>
<dbReference type="OrthoDB" id="9806984at2"/>
<keyword evidence="1" id="KW-0472">Membrane</keyword>
<sequence>METQARYIWVGVITLAIIIAGLCFTLWLSKADSQQDYKLYDVLFKEPVAGLTTGSPVHFNGIYVGEVTQLSLDANDMRIVRARIRIGAATPITQATKASRALLNITGASGISLEQSVAQSEPLKHTGDIPEIVAAPSELTQLRLSTEELFVNVSQMINNVNRLFSDNNLQSIESILTNVNQFSDGLLAQTDNIAGVLENLQAVTKQLNHSLSTLERQLTARTDPLFDQAELSLRHLAATSEQLHQVIEQNRGNIDAGLAGVAELGPTLLELQATLQRFNRIAARFETEHIKEYQP</sequence>
<reference evidence="4" key="1">
    <citation type="submission" date="2016-10" db="EMBL/GenBank/DDBJ databases">
        <authorList>
            <person name="Varghese N."/>
            <person name="Submissions S."/>
        </authorList>
    </citation>
    <scope>NUCLEOTIDE SEQUENCE [LARGE SCALE GENOMIC DNA]</scope>
    <source>
        <strain evidence="4">CGMCC 1.10824</strain>
    </source>
</reference>
<accession>A0A1G6AX42</accession>
<dbReference type="EMBL" id="FMXN01000002">
    <property type="protein sequence ID" value="SDB12950.1"/>
    <property type="molecule type" value="Genomic_DNA"/>
</dbReference>